<dbReference type="PRINTS" id="PR00598">
    <property type="entry name" value="HTHMARR"/>
</dbReference>
<dbReference type="InterPro" id="IPR036390">
    <property type="entry name" value="WH_DNA-bd_sf"/>
</dbReference>
<evidence type="ECO:0000313" key="5">
    <source>
        <dbReference type="EMBL" id="TYO95254.1"/>
    </source>
</evidence>
<evidence type="ECO:0000256" key="3">
    <source>
        <dbReference type="ARBA" id="ARBA00023163"/>
    </source>
</evidence>
<evidence type="ECO:0000313" key="6">
    <source>
        <dbReference type="Proteomes" id="UP000324159"/>
    </source>
</evidence>
<keyword evidence="2" id="KW-0238">DNA-binding</keyword>
<dbReference type="Proteomes" id="UP000324159">
    <property type="component" value="Unassembled WGS sequence"/>
</dbReference>
<protein>
    <submittedName>
        <fullName evidence="5">MarR family transcriptional regulator</fullName>
    </submittedName>
</protein>
<dbReference type="InterPro" id="IPR023187">
    <property type="entry name" value="Tscrpt_reg_MarR-type_CS"/>
</dbReference>
<keyword evidence="3" id="KW-0804">Transcription</keyword>
<comment type="caution">
    <text evidence="5">The sequence shown here is derived from an EMBL/GenBank/DDBJ whole genome shotgun (WGS) entry which is preliminary data.</text>
</comment>
<dbReference type="RefSeq" id="WP_148897169.1">
    <property type="nucleotide sequence ID" value="NZ_VNIB01000020.1"/>
</dbReference>
<dbReference type="EMBL" id="VNIB01000020">
    <property type="protein sequence ID" value="TYO95254.1"/>
    <property type="molecule type" value="Genomic_DNA"/>
</dbReference>
<evidence type="ECO:0000256" key="1">
    <source>
        <dbReference type="ARBA" id="ARBA00023015"/>
    </source>
</evidence>
<name>A0A5D3WF66_9BACT</name>
<dbReference type="AlphaFoldDB" id="A0A5D3WF66"/>
<organism evidence="5 6">
    <name type="scientific">Geothermobacter ehrlichii</name>
    <dbReference type="NCBI Taxonomy" id="213224"/>
    <lineage>
        <taxon>Bacteria</taxon>
        <taxon>Pseudomonadati</taxon>
        <taxon>Thermodesulfobacteriota</taxon>
        <taxon>Desulfuromonadia</taxon>
        <taxon>Desulfuromonadales</taxon>
        <taxon>Geothermobacteraceae</taxon>
        <taxon>Geothermobacter</taxon>
    </lineage>
</organism>
<dbReference type="PROSITE" id="PS01117">
    <property type="entry name" value="HTH_MARR_1"/>
    <property type="match status" value="1"/>
</dbReference>
<sequence>MNHLKDKTLAYKLHYITRMCMNMLNQEIKPYGVVHGQVPVLCCLHGNEGQTQKELCEQIQVEQPTLANTLMRMEKSSLIKRIPCEKDKRKTKIYLTPESRPIITTLQNHAEDVSQWMLSAMSDEEKKEFLRLLDIVIDTLDRPKPKRVTADQSRVIDRKELE</sequence>
<evidence type="ECO:0000259" key="4">
    <source>
        <dbReference type="PROSITE" id="PS50995"/>
    </source>
</evidence>
<dbReference type="PROSITE" id="PS50995">
    <property type="entry name" value="HTH_MARR_2"/>
    <property type="match status" value="1"/>
</dbReference>
<dbReference type="GO" id="GO:0003677">
    <property type="term" value="F:DNA binding"/>
    <property type="evidence" value="ECO:0007669"/>
    <property type="project" value="UniProtKB-KW"/>
</dbReference>
<evidence type="ECO:0000256" key="2">
    <source>
        <dbReference type="ARBA" id="ARBA00023125"/>
    </source>
</evidence>
<dbReference type="PANTHER" id="PTHR42756">
    <property type="entry name" value="TRANSCRIPTIONAL REGULATOR, MARR"/>
    <property type="match status" value="1"/>
</dbReference>
<dbReference type="OrthoDB" id="582199at2"/>
<proteinExistence type="predicted"/>
<dbReference type="SMART" id="SM00347">
    <property type="entry name" value="HTH_MARR"/>
    <property type="match status" value="1"/>
</dbReference>
<dbReference type="SUPFAM" id="SSF46785">
    <property type="entry name" value="Winged helix' DNA-binding domain"/>
    <property type="match status" value="1"/>
</dbReference>
<keyword evidence="1" id="KW-0805">Transcription regulation</keyword>
<keyword evidence="6" id="KW-1185">Reference proteome</keyword>
<dbReference type="Gene3D" id="1.10.10.10">
    <property type="entry name" value="Winged helix-like DNA-binding domain superfamily/Winged helix DNA-binding domain"/>
    <property type="match status" value="1"/>
</dbReference>
<gene>
    <name evidence="5" type="ORF">EDC39_12018</name>
</gene>
<accession>A0A5D3WF66</accession>
<dbReference type="PANTHER" id="PTHR42756:SF1">
    <property type="entry name" value="TRANSCRIPTIONAL REPRESSOR OF EMRAB OPERON"/>
    <property type="match status" value="1"/>
</dbReference>
<dbReference type="GO" id="GO:0003700">
    <property type="term" value="F:DNA-binding transcription factor activity"/>
    <property type="evidence" value="ECO:0007669"/>
    <property type="project" value="InterPro"/>
</dbReference>
<reference evidence="5 6" key="1">
    <citation type="submission" date="2019-07" db="EMBL/GenBank/DDBJ databases">
        <title>Genomic Encyclopedia of Type Strains, Phase IV (KMG-IV): sequencing the most valuable type-strain genomes for metagenomic binning, comparative biology and taxonomic classification.</title>
        <authorList>
            <person name="Goeker M."/>
        </authorList>
    </citation>
    <scope>NUCLEOTIDE SEQUENCE [LARGE SCALE GENOMIC DNA]</scope>
    <source>
        <strain evidence="5 6">SS015</strain>
    </source>
</reference>
<dbReference type="InterPro" id="IPR036388">
    <property type="entry name" value="WH-like_DNA-bd_sf"/>
</dbReference>
<dbReference type="InterPro" id="IPR000835">
    <property type="entry name" value="HTH_MarR-typ"/>
</dbReference>
<dbReference type="Pfam" id="PF01047">
    <property type="entry name" value="MarR"/>
    <property type="match status" value="1"/>
</dbReference>
<feature type="domain" description="HTH marR-type" evidence="4">
    <location>
        <begin position="6"/>
        <end position="138"/>
    </location>
</feature>